<accession>A0A2R3QA94</accession>
<proteinExistence type="predicted"/>
<sequence>MMGQRAALPLTERLAAALVAGDGAATPADTLRTLVAAGLDDLPPPAGGATLARWQALALVGASDLSLAKLYEGHTDALAILRELQAVAADVATRNGPALWAVWAAEAPQARVHLREAPGGAGARIDGTKAWCSGAADVSHALLTAWREGQQAPQLVAVALRQPGVSIDASSWQAVGMAASASASVSFSNVPVTLVGAPGAYLQRPGFWQGGAGVAACWHGAAVALAQALRRAAAAAPRHPQAPLRLAALGQVDVALAATAALLRESAAWLDAHPAADARLLALRVRQAVEGSARQVLDQVSRALGAAPLCLDAGFARRAADLPVFIRQSHGAADDAALGELLRAMPEPGWMP</sequence>
<protein>
    <submittedName>
        <fullName evidence="1">Acyl-CoA dehydrogenase</fullName>
    </submittedName>
</protein>
<dbReference type="InterPro" id="IPR046373">
    <property type="entry name" value="Acyl-CoA_Oxase/DH_mid-dom_sf"/>
</dbReference>
<gene>
    <name evidence="1" type="ORF">C6568_05090</name>
</gene>
<dbReference type="AlphaFoldDB" id="A0A2R3QA94"/>
<organism evidence="1 2">
    <name type="scientific">Melaminivora suipulveris</name>
    <dbReference type="NCBI Taxonomy" id="2109913"/>
    <lineage>
        <taxon>Bacteria</taxon>
        <taxon>Pseudomonadati</taxon>
        <taxon>Pseudomonadota</taxon>
        <taxon>Betaproteobacteria</taxon>
        <taxon>Burkholderiales</taxon>
        <taxon>Comamonadaceae</taxon>
        <taxon>Melaminivora</taxon>
    </lineage>
</organism>
<dbReference type="InterPro" id="IPR009100">
    <property type="entry name" value="AcylCoA_DH/oxidase_NM_dom_sf"/>
</dbReference>
<evidence type="ECO:0000313" key="2">
    <source>
        <dbReference type="Proteomes" id="UP000237925"/>
    </source>
</evidence>
<reference evidence="1 2" key="1">
    <citation type="submission" date="2018-03" db="EMBL/GenBank/DDBJ databases">
        <title>Genome sequencing of Melaminivora sp.</title>
        <authorList>
            <person name="Kim S.-J."/>
            <person name="Heo J."/>
            <person name="Ahn J.-H."/>
            <person name="Kwon S.-W."/>
        </authorList>
    </citation>
    <scope>NUCLEOTIDE SEQUENCE [LARGE SCALE GENOMIC DNA]</scope>
    <source>
        <strain evidence="1 2">SC2-9</strain>
    </source>
</reference>
<dbReference type="OrthoDB" id="107064at2"/>
<keyword evidence="2" id="KW-1185">Reference proteome</keyword>
<dbReference type="Proteomes" id="UP000237925">
    <property type="component" value="Chromosome"/>
</dbReference>
<dbReference type="KEGG" id="mela:C6568_05090"/>
<name>A0A2R3QA94_9BURK</name>
<dbReference type="Gene3D" id="2.40.110.10">
    <property type="entry name" value="Butyryl-CoA Dehydrogenase, subunit A, domain 2"/>
    <property type="match status" value="1"/>
</dbReference>
<dbReference type="RefSeq" id="WP_106683188.1">
    <property type="nucleotide sequence ID" value="NZ_CP027667.1"/>
</dbReference>
<dbReference type="EMBL" id="CP027667">
    <property type="protein sequence ID" value="AVO48708.1"/>
    <property type="molecule type" value="Genomic_DNA"/>
</dbReference>
<dbReference type="GO" id="GO:0016627">
    <property type="term" value="F:oxidoreductase activity, acting on the CH-CH group of donors"/>
    <property type="evidence" value="ECO:0007669"/>
    <property type="project" value="InterPro"/>
</dbReference>
<dbReference type="SUPFAM" id="SSF56645">
    <property type="entry name" value="Acyl-CoA dehydrogenase NM domain-like"/>
    <property type="match status" value="1"/>
</dbReference>
<evidence type="ECO:0000313" key="1">
    <source>
        <dbReference type="EMBL" id="AVO48708.1"/>
    </source>
</evidence>